<protein>
    <submittedName>
        <fullName evidence="1">Type VI secretion system (T6SS) effector Tae4 (Amidase)</fullName>
    </submittedName>
</protein>
<accession>A0A543ENY1</accession>
<proteinExistence type="predicted"/>
<reference evidence="1 2" key="1">
    <citation type="submission" date="2019-06" db="EMBL/GenBank/DDBJ databases">
        <title>Sorghum-associated microbial communities from plants grown in Nebraska, USA.</title>
        <authorList>
            <person name="Schachtman D."/>
        </authorList>
    </citation>
    <scope>NUCLEOTIDE SEQUENCE [LARGE SCALE GENOMIC DNA]</scope>
    <source>
        <strain evidence="1 2">110</strain>
    </source>
</reference>
<dbReference type="EMBL" id="VFPD01000001">
    <property type="protein sequence ID" value="TQM23291.1"/>
    <property type="molecule type" value="Genomic_DNA"/>
</dbReference>
<evidence type="ECO:0000313" key="2">
    <source>
        <dbReference type="Proteomes" id="UP000316437"/>
    </source>
</evidence>
<comment type="caution">
    <text evidence="1">The sequence shown here is derived from an EMBL/GenBank/DDBJ whole genome shotgun (WGS) entry which is preliminary data.</text>
</comment>
<dbReference type="InterPro" id="IPR025562">
    <property type="entry name" value="Tae4"/>
</dbReference>
<dbReference type="Gene3D" id="3.90.1720.70">
    <property type="match status" value="1"/>
</dbReference>
<dbReference type="RefSeq" id="WP_142018000.1">
    <property type="nucleotide sequence ID" value="NZ_VFPD01000001.1"/>
</dbReference>
<name>A0A543ENY1_9FLAO</name>
<dbReference type="Proteomes" id="UP000316437">
    <property type="component" value="Unassembled WGS sequence"/>
</dbReference>
<keyword evidence="2" id="KW-1185">Reference proteome</keyword>
<dbReference type="AlphaFoldDB" id="A0A543ENY1"/>
<organism evidence="1 2">
    <name type="scientific">Chryseobacterium aquifrigidense</name>
    <dbReference type="NCBI Taxonomy" id="558021"/>
    <lineage>
        <taxon>Bacteria</taxon>
        <taxon>Pseudomonadati</taxon>
        <taxon>Bacteroidota</taxon>
        <taxon>Flavobacteriia</taxon>
        <taxon>Flavobacteriales</taxon>
        <taxon>Weeksellaceae</taxon>
        <taxon>Chryseobacterium group</taxon>
        <taxon>Chryseobacterium</taxon>
    </lineage>
</organism>
<evidence type="ECO:0000313" key="1">
    <source>
        <dbReference type="EMBL" id="TQM23291.1"/>
    </source>
</evidence>
<dbReference type="Pfam" id="PF14113">
    <property type="entry name" value="Tae4"/>
    <property type="match status" value="1"/>
</dbReference>
<sequence length="416" mass="46077">MDGRPMGTKQLSNGTPLPDKAIGAKTFANKIDCSLSIRLIEVNCNGDNHSPSQYAQCVASEKPYYVVEITEVCPSGGQPPKGFPNMGFYDGGGDSGGSTTSSEMSIQDSFNYMLNEAGFPELSSNEYTYIQNNQYIGGQLLSYFYNNLNQNNTQLLHWSISYFNSLGSLGTNTITIWKEFESQLNFAQQFFANNPNTSWEKFENWFLTKSEGPDGEPVDNLDDILNTIQYQNKQMPTYSQFVGAFPKLEYPGYPGYFKQMPASQIYPMVGGNLEYLYNSSGKDIGPYRNACTVRFSLAMNRLGFYIPNNSLSRKGADENGKPRYYYLQAKTAGDFMSKTFGSPTHILEGTDANNPDKVAKFLEGKTGIYVIVNNNSTTAGYTGHVDLIQNGHIPGGANANNVPGGIKSIRIWEFKP</sequence>
<gene>
    <name evidence="1" type="ORF">FB551_3035</name>
</gene>